<sequence length="458" mass="52484">MKYAVIDLETTGGSVAQGGKIIEVAIIVLEDGIEVNRYESFVNPEMGIPPFIAGLTGIRNSMVKNAPKFFEIAKDIVEVTKGCVFVAHNADFDYNFVKDEFAELGFKYRRNSICTVELSRRLIPDMKSYSLGKLCDEIGIPHNKRHRAIGDTEATAKLFQLLLKQDNAEEIIEEMTDYDVYSSKKHYQLSREQIDALPEETGVYYLYNEDKDLIYIGKSKNIRKRILQHLSNKTTPRAIKMADEVRDVTYEVTGSELVALLQESDEIKKHLPKYNRAQRRTKTYFGIYQSTNDEGYYTFKIAPLADGDYPITTTFSRKEAEKILDRMVDKNALCQKLCGIDNSSKACFRYQLKTCNGACIGEETPEQYNERAKTAAMRFSYGVPNMFIIDKGRNEKEKAVVQIARGIYRGFGYIDINEEYSTEEMKSVIKKYNDNADVNKIIRGILRKKKGVERKIFY</sequence>
<proteinExistence type="predicted"/>
<dbReference type="Pfam" id="PF00929">
    <property type="entry name" value="RNase_T"/>
    <property type="match status" value="1"/>
</dbReference>
<dbReference type="Gene3D" id="3.40.1440.10">
    <property type="entry name" value="GIY-YIG endonuclease"/>
    <property type="match status" value="1"/>
</dbReference>
<dbReference type="GO" id="GO:0045004">
    <property type="term" value="P:DNA replication proofreading"/>
    <property type="evidence" value="ECO:0007669"/>
    <property type="project" value="TreeGrafter"/>
</dbReference>
<dbReference type="InterPro" id="IPR012337">
    <property type="entry name" value="RNaseH-like_sf"/>
</dbReference>
<evidence type="ECO:0000259" key="3">
    <source>
        <dbReference type="PROSITE" id="PS50164"/>
    </source>
</evidence>
<dbReference type="Gene3D" id="3.30.420.10">
    <property type="entry name" value="Ribonuclease H-like superfamily/Ribonuclease H"/>
    <property type="match status" value="1"/>
</dbReference>
<evidence type="ECO:0000256" key="1">
    <source>
        <dbReference type="ARBA" id="ARBA00025483"/>
    </source>
</evidence>
<feature type="domain" description="GIY-YIG" evidence="3">
    <location>
        <begin position="199"/>
        <end position="276"/>
    </location>
</feature>
<dbReference type="GO" id="GO:0006289">
    <property type="term" value="P:nucleotide-excision repair"/>
    <property type="evidence" value="ECO:0007669"/>
    <property type="project" value="InterPro"/>
</dbReference>
<dbReference type="Proteomes" id="UP000267268">
    <property type="component" value="Chromosome 1"/>
</dbReference>
<evidence type="ECO:0000313" key="4">
    <source>
        <dbReference type="EMBL" id="AZQ62482.1"/>
    </source>
</evidence>
<dbReference type="EMBL" id="CP034562">
    <property type="protein sequence ID" value="AZQ62482.1"/>
    <property type="molecule type" value="Genomic_DNA"/>
</dbReference>
<dbReference type="Pfam" id="PF01541">
    <property type="entry name" value="GIY-YIG"/>
    <property type="match status" value="1"/>
</dbReference>
<name>A0A3S9P324_9BACT</name>
<dbReference type="SMART" id="SM00479">
    <property type="entry name" value="EXOIII"/>
    <property type="match status" value="1"/>
</dbReference>
<dbReference type="GO" id="GO:0005829">
    <property type="term" value="C:cytosol"/>
    <property type="evidence" value="ECO:0007669"/>
    <property type="project" value="TreeGrafter"/>
</dbReference>
<keyword evidence="5" id="KW-1185">Reference proteome</keyword>
<dbReference type="PROSITE" id="PS50164">
    <property type="entry name" value="GIY_YIG"/>
    <property type="match status" value="1"/>
</dbReference>
<dbReference type="InterPro" id="IPR000305">
    <property type="entry name" value="GIY-YIG_endonuc"/>
</dbReference>
<dbReference type="AlphaFoldDB" id="A0A3S9P324"/>
<dbReference type="NCBIfam" id="TIGR00573">
    <property type="entry name" value="dnaq"/>
    <property type="match status" value="1"/>
</dbReference>
<dbReference type="InterPro" id="IPR006054">
    <property type="entry name" value="DnaQ"/>
</dbReference>
<dbReference type="InterPro" id="IPR035901">
    <property type="entry name" value="GIY-YIG_endonuc_sf"/>
</dbReference>
<dbReference type="RefSeq" id="WP_126614028.1">
    <property type="nucleotide sequence ID" value="NZ_CP034562.1"/>
</dbReference>
<dbReference type="GO" id="GO:0008408">
    <property type="term" value="F:3'-5' exonuclease activity"/>
    <property type="evidence" value="ECO:0007669"/>
    <property type="project" value="TreeGrafter"/>
</dbReference>
<dbReference type="PANTHER" id="PTHR30231">
    <property type="entry name" value="DNA POLYMERASE III SUBUNIT EPSILON"/>
    <property type="match status" value="1"/>
</dbReference>
<protein>
    <recommendedName>
        <fullName evidence="3">GIY-YIG domain-containing protein</fullName>
    </recommendedName>
</protein>
<reference evidence="4 5" key="1">
    <citation type="submission" date="2018-12" db="EMBL/GenBank/DDBJ databases">
        <title>Flammeovirga pectinis sp. nov., isolated from the gut of the Korean scallop, Patinopecten yessoensis.</title>
        <authorList>
            <person name="Bae J.-W."/>
            <person name="Jeong Y.-S."/>
            <person name="Kang W."/>
        </authorList>
    </citation>
    <scope>NUCLEOTIDE SEQUENCE [LARGE SCALE GENOMIC DNA]</scope>
    <source>
        <strain evidence="4 5">L12M1</strain>
    </source>
</reference>
<comment type="subunit">
    <text evidence="2">DNA polymerase III contains a core (composed of alpha, epsilon and theta chains) that associates with a tau subunit. This core dimerizes to form the POLIII' complex. PolIII' associates with the gamma complex (composed of gamma, delta, delta', psi and chi chains) and with the beta chain to form the complete DNA polymerase III complex.</text>
</comment>
<dbReference type="GO" id="GO:0003887">
    <property type="term" value="F:DNA-directed DNA polymerase activity"/>
    <property type="evidence" value="ECO:0007669"/>
    <property type="project" value="InterPro"/>
</dbReference>
<dbReference type="CDD" id="cd06127">
    <property type="entry name" value="DEDDh"/>
    <property type="match status" value="1"/>
</dbReference>
<evidence type="ECO:0000313" key="5">
    <source>
        <dbReference type="Proteomes" id="UP000267268"/>
    </source>
</evidence>
<dbReference type="InterPro" id="IPR036397">
    <property type="entry name" value="RNaseH_sf"/>
</dbReference>
<evidence type="ECO:0000256" key="2">
    <source>
        <dbReference type="ARBA" id="ARBA00026073"/>
    </source>
</evidence>
<dbReference type="OrthoDB" id="9803913at2"/>
<dbReference type="InterPro" id="IPR013520">
    <property type="entry name" value="Ribonucl_H"/>
</dbReference>
<gene>
    <name evidence="4" type="ORF">EI427_09590</name>
</gene>
<dbReference type="SUPFAM" id="SSF53098">
    <property type="entry name" value="Ribonuclease H-like"/>
    <property type="match status" value="1"/>
</dbReference>
<dbReference type="FunFam" id="3.30.420.10:FF:000045">
    <property type="entry name" value="3'-5' exonuclease DinG"/>
    <property type="match status" value="1"/>
</dbReference>
<organism evidence="4 5">
    <name type="scientific">Flammeovirga pectinis</name>
    <dbReference type="NCBI Taxonomy" id="2494373"/>
    <lineage>
        <taxon>Bacteria</taxon>
        <taxon>Pseudomonadati</taxon>
        <taxon>Bacteroidota</taxon>
        <taxon>Cytophagia</taxon>
        <taxon>Cytophagales</taxon>
        <taxon>Flammeovirgaceae</taxon>
        <taxon>Flammeovirga</taxon>
    </lineage>
</organism>
<dbReference type="CDD" id="cd10434">
    <property type="entry name" value="GIY-YIG_UvrC_Cho"/>
    <property type="match status" value="1"/>
</dbReference>
<comment type="function">
    <text evidence="1">DNA polymerase III is a complex, multichain enzyme responsible for most of the replicative synthesis in bacteria. The epsilon subunit contain the editing function and is a proofreading 3'-5' exonuclease.</text>
</comment>
<dbReference type="KEGG" id="fll:EI427_09590"/>
<dbReference type="PANTHER" id="PTHR30231:SF41">
    <property type="entry name" value="DNA POLYMERASE III SUBUNIT EPSILON"/>
    <property type="match status" value="1"/>
</dbReference>
<dbReference type="GO" id="GO:0003677">
    <property type="term" value="F:DNA binding"/>
    <property type="evidence" value="ECO:0007669"/>
    <property type="project" value="InterPro"/>
</dbReference>
<dbReference type="SMART" id="SM00465">
    <property type="entry name" value="GIYc"/>
    <property type="match status" value="1"/>
</dbReference>
<accession>A0A3S9P324</accession>
<dbReference type="InterPro" id="IPR047296">
    <property type="entry name" value="GIY-YIG_UvrC_Cho"/>
</dbReference>